<keyword evidence="3" id="KW-0762">Sugar transport</keyword>
<comment type="subcellular location">
    <subcellularLocation>
        <location evidence="1">Membrane</location>
    </subcellularLocation>
</comment>
<feature type="transmembrane region" description="Helical" evidence="7">
    <location>
        <begin position="12"/>
        <end position="31"/>
    </location>
</feature>
<evidence type="ECO:0000256" key="5">
    <source>
        <dbReference type="ARBA" id="ARBA00022989"/>
    </source>
</evidence>
<dbReference type="GO" id="GO:0016020">
    <property type="term" value="C:membrane"/>
    <property type="evidence" value="ECO:0007669"/>
    <property type="project" value="UniProtKB-SubCell"/>
</dbReference>
<evidence type="ECO:0000256" key="1">
    <source>
        <dbReference type="ARBA" id="ARBA00004370"/>
    </source>
</evidence>
<evidence type="ECO:0000256" key="3">
    <source>
        <dbReference type="ARBA" id="ARBA00022597"/>
    </source>
</evidence>
<name>A0A5N6QEP6_9ROSI</name>
<dbReference type="InterPro" id="IPR050549">
    <property type="entry name" value="MFS_Trehalose_Transporter"/>
</dbReference>
<dbReference type="PANTHER" id="PTHR48021:SF37">
    <property type="entry name" value="SUGAR TRANSPORTER ERD6-LIKE 16"/>
    <property type="match status" value="1"/>
</dbReference>
<dbReference type="Gene3D" id="1.20.1250.20">
    <property type="entry name" value="MFS general substrate transporter like domains"/>
    <property type="match status" value="1"/>
</dbReference>
<accession>A0A5N6QEP6</accession>
<dbReference type="GO" id="GO:0022857">
    <property type="term" value="F:transmembrane transporter activity"/>
    <property type="evidence" value="ECO:0007669"/>
    <property type="project" value="InterPro"/>
</dbReference>
<keyword evidence="6 7" id="KW-0472">Membrane</keyword>
<evidence type="ECO:0000256" key="4">
    <source>
        <dbReference type="ARBA" id="ARBA00022692"/>
    </source>
</evidence>
<dbReference type="EMBL" id="CM017321">
    <property type="protein sequence ID" value="KAE7997776.1"/>
    <property type="molecule type" value="Genomic_DNA"/>
</dbReference>
<feature type="transmembrane region" description="Helical" evidence="7">
    <location>
        <begin position="65"/>
        <end position="85"/>
    </location>
</feature>
<keyword evidence="4 7" id="KW-0812">Transmembrane</keyword>
<comment type="similarity">
    <text evidence="2">Belongs to the major facilitator superfamily. Sugar transporter (TC 2.A.1.1) family.</text>
</comment>
<dbReference type="InterPro" id="IPR036259">
    <property type="entry name" value="MFS_trans_sf"/>
</dbReference>
<sequence>MNQSHSLLLEWVPIFVVAGVLIYIASFSIGLGSVPWLIMFEGAAGSLVVLVNWFGAWAISYTFNFLMSWSASGTFFIYSAFSVILSS</sequence>
<reference evidence="8 9" key="1">
    <citation type="submission" date="2019-06" db="EMBL/GenBank/DDBJ databases">
        <title>A chromosomal-level reference genome of Carpinus fangiana (Coryloideae, Betulaceae).</title>
        <authorList>
            <person name="Yang X."/>
            <person name="Wang Z."/>
            <person name="Zhang L."/>
            <person name="Hao G."/>
            <person name="Liu J."/>
            <person name="Yang Y."/>
        </authorList>
    </citation>
    <scope>NUCLEOTIDE SEQUENCE [LARGE SCALE GENOMIC DNA]</scope>
    <source>
        <strain evidence="8">Cfa_2016G</strain>
        <tissue evidence="8">Leaf</tissue>
    </source>
</reference>
<evidence type="ECO:0000256" key="7">
    <source>
        <dbReference type="SAM" id="Phobius"/>
    </source>
</evidence>
<dbReference type="Proteomes" id="UP000327013">
    <property type="component" value="Chromosome 1"/>
</dbReference>
<dbReference type="PANTHER" id="PTHR48021">
    <property type="match status" value="1"/>
</dbReference>
<proteinExistence type="inferred from homology"/>
<dbReference type="AlphaFoldDB" id="A0A5N6QEP6"/>
<protein>
    <submittedName>
        <fullName evidence="8">Uncharacterized protein</fullName>
    </submittedName>
</protein>
<dbReference type="InterPro" id="IPR005828">
    <property type="entry name" value="MFS_sugar_transport-like"/>
</dbReference>
<keyword evidence="3" id="KW-0813">Transport</keyword>
<keyword evidence="9" id="KW-1185">Reference proteome</keyword>
<evidence type="ECO:0000256" key="6">
    <source>
        <dbReference type="ARBA" id="ARBA00023136"/>
    </source>
</evidence>
<feature type="transmembrane region" description="Helical" evidence="7">
    <location>
        <begin position="38"/>
        <end position="59"/>
    </location>
</feature>
<keyword evidence="5 7" id="KW-1133">Transmembrane helix</keyword>
<evidence type="ECO:0000256" key="2">
    <source>
        <dbReference type="ARBA" id="ARBA00010992"/>
    </source>
</evidence>
<dbReference type="Pfam" id="PF00083">
    <property type="entry name" value="Sugar_tr"/>
    <property type="match status" value="1"/>
</dbReference>
<organism evidence="8 9">
    <name type="scientific">Carpinus fangiana</name>
    <dbReference type="NCBI Taxonomy" id="176857"/>
    <lineage>
        <taxon>Eukaryota</taxon>
        <taxon>Viridiplantae</taxon>
        <taxon>Streptophyta</taxon>
        <taxon>Embryophyta</taxon>
        <taxon>Tracheophyta</taxon>
        <taxon>Spermatophyta</taxon>
        <taxon>Magnoliopsida</taxon>
        <taxon>eudicotyledons</taxon>
        <taxon>Gunneridae</taxon>
        <taxon>Pentapetalae</taxon>
        <taxon>rosids</taxon>
        <taxon>fabids</taxon>
        <taxon>Fagales</taxon>
        <taxon>Betulaceae</taxon>
        <taxon>Carpinus</taxon>
    </lineage>
</organism>
<evidence type="ECO:0000313" key="9">
    <source>
        <dbReference type="Proteomes" id="UP000327013"/>
    </source>
</evidence>
<gene>
    <name evidence="8" type="ORF">FH972_002380</name>
</gene>
<evidence type="ECO:0000313" key="8">
    <source>
        <dbReference type="EMBL" id="KAE7997776.1"/>
    </source>
</evidence>
<dbReference type="OrthoDB" id="1711500at2759"/>